<gene>
    <name evidence="2" type="ORF">METZ01_LOCUS239986</name>
</gene>
<evidence type="ECO:0000313" key="2">
    <source>
        <dbReference type="EMBL" id="SVB87132.1"/>
    </source>
</evidence>
<feature type="non-terminal residue" evidence="2">
    <location>
        <position position="1"/>
    </location>
</feature>
<evidence type="ECO:0000256" key="1">
    <source>
        <dbReference type="SAM" id="MobiDB-lite"/>
    </source>
</evidence>
<reference evidence="2" key="1">
    <citation type="submission" date="2018-05" db="EMBL/GenBank/DDBJ databases">
        <authorList>
            <person name="Lanie J.A."/>
            <person name="Ng W.-L."/>
            <person name="Kazmierczak K.M."/>
            <person name="Andrzejewski T.M."/>
            <person name="Davidsen T.M."/>
            <person name="Wayne K.J."/>
            <person name="Tettelin H."/>
            <person name="Glass J.I."/>
            <person name="Rusch D."/>
            <person name="Podicherti R."/>
            <person name="Tsui H.-C.T."/>
            <person name="Winkler M.E."/>
        </authorList>
    </citation>
    <scope>NUCLEOTIDE SEQUENCE</scope>
</reference>
<organism evidence="2">
    <name type="scientific">marine metagenome</name>
    <dbReference type="NCBI Taxonomy" id="408172"/>
    <lineage>
        <taxon>unclassified sequences</taxon>
        <taxon>metagenomes</taxon>
        <taxon>ecological metagenomes</taxon>
    </lineage>
</organism>
<dbReference type="EMBL" id="UINC01061497">
    <property type="protein sequence ID" value="SVB87132.1"/>
    <property type="molecule type" value="Genomic_DNA"/>
</dbReference>
<sequence length="22" mass="2246">WSSPLAPDPKARVEAGVDPGVP</sequence>
<accession>A0A382HIZ4</accession>
<name>A0A382HIZ4_9ZZZZ</name>
<dbReference type="AlphaFoldDB" id="A0A382HIZ4"/>
<protein>
    <submittedName>
        <fullName evidence="2">Uncharacterized protein</fullName>
    </submittedName>
</protein>
<feature type="region of interest" description="Disordered" evidence="1">
    <location>
        <begin position="1"/>
        <end position="22"/>
    </location>
</feature>
<proteinExistence type="predicted"/>